<dbReference type="InterPro" id="IPR021109">
    <property type="entry name" value="Peptidase_aspartic_dom_sf"/>
</dbReference>
<evidence type="ECO:0000313" key="1">
    <source>
        <dbReference type="EMBL" id="KAG5629437.1"/>
    </source>
</evidence>
<proteinExistence type="predicted"/>
<dbReference type="AlphaFoldDB" id="A0A9J6AXV5"/>
<sequence length="119" mass="13571">MADLVELDMVEFDVILGMEWLQACYASIDCRTRVVQIPFSSEPVIELKSSSAMPKDKLRKKMNGRAIPITSLQHGRTYNPRSYHPARPVMRDCIHREFKVGIGRNQLYGGFLKALKTCV</sequence>
<dbReference type="EMBL" id="JACXVP010000001">
    <property type="protein sequence ID" value="KAG5629437.1"/>
    <property type="molecule type" value="Genomic_DNA"/>
</dbReference>
<evidence type="ECO:0000313" key="2">
    <source>
        <dbReference type="Proteomes" id="UP000824120"/>
    </source>
</evidence>
<gene>
    <name evidence="1" type="ORF">H5410_001154</name>
</gene>
<reference evidence="1 2" key="1">
    <citation type="submission" date="2020-09" db="EMBL/GenBank/DDBJ databases">
        <title>De no assembly of potato wild relative species, Solanum commersonii.</title>
        <authorList>
            <person name="Cho K."/>
        </authorList>
    </citation>
    <scope>NUCLEOTIDE SEQUENCE [LARGE SCALE GENOMIC DNA]</scope>
    <source>
        <strain evidence="1">LZ3.2</strain>
        <tissue evidence="1">Leaf</tissue>
    </source>
</reference>
<accession>A0A9J6AXV5</accession>
<keyword evidence="2" id="KW-1185">Reference proteome</keyword>
<dbReference type="Proteomes" id="UP000824120">
    <property type="component" value="Chromosome 1"/>
</dbReference>
<organism evidence="1 2">
    <name type="scientific">Solanum commersonii</name>
    <name type="common">Commerson's wild potato</name>
    <name type="synonym">Commerson's nightshade</name>
    <dbReference type="NCBI Taxonomy" id="4109"/>
    <lineage>
        <taxon>Eukaryota</taxon>
        <taxon>Viridiplantae</taxon>
        <taxon>Streptophyta</taxon>
        <taxon>Embryophyta</taxon>
        <taxon>Tracheophyta</taxon>
        <taxon>Spermatophyta</taxon>
        <taxon>Magnoliopsida</taxon>
        <taxon>eudicotyledons</taxon>
        <taxon>Gunneridae</taxon>
        <taxon>Pentapetalae</taxon>
        <taxon>asterids</taxon>
        <taxon>lamiids</taxon>
        <taxon>Solanales</taxon>
        <taxon>Solanaceae</taxon>
        <taxon>Solanoideae</taxon>
        <taxon>Solaneae</taxon>
        <taxon>Solanum</taxon>
    </lineage>
</organism>
<dbReference type="Gene3D" id="2.40.70.10">
    <property type="entry name" value="Acid Proteases"/>
    <property type="match status" value="1"/>
</dbReference>
<dbReference type="Pfam" id="PF08284">
    <property type="entry name" value="RVP_2"/>
    <property type="match status" value="1"/>
</dbReference>
<protein>
    <recommendedName>
        <fullName evidence="3">Gag-pol polyprotein</fullName>
    </recommendedName>
</protein>
<dbReference type="OrthoDB" id="437338at2759"/>
<comment type="caution">
    <text evidence="1">The sequence shown here is derived from an EMBL/GenBank/DDBJ whole genome shotgun (WGS) entry which is preliminary data.</text>
</comment>
<evidence type="ECO:0008006" key="3">
    <source>
        <dbReference type="Google" id="ProtNLM"/>
    </source>
</evidence>
<name>A0A9J6AXV5_SOLCO</name>